<keyword evidence="6" id="KW-0449">Lipoprotein</keyword>
<protein>
    <recommendedName>
        <fullName evidence="11">Sugar transporter</fullName>
    </recommendedName>
</protein>
<dbReference type="KEGG" id="lem:LEN_0682"/>
<dbReference type="GeneID" id="83062584"/>
<dbReference type="RefSeq" id="WP_096376649.1">
    <property type="nucleotide sequence ID" value="NZ_AP014940.1"/>
</dbReference>
<name>A0AAU9AF44_LYSEN</name>
<keyword evidence="3" id="KW-0472">Membrane</keyword>
<comment type="subcellular location">
    <subcellularLocation>
        <location evidence="1">Cell outer membrane</location>
        <topology evidence="1">Lipid-anchor</topology>
    </subcellularLocation>
</comment>
<evidence type="ECO:0000256" key="6">
    <source>
        <dbReference type="ARBA" id="ARBA00023288"/>
    </source>
</evidence>
<dbReference type="AlphaFoldDB" id="A0AAU9AF44"/>
<keyword evidence="4" id="KW-0564">Palmitate</keyword>
<feature type="chain" id="PRO_5043437385" description="Sugar transporter" evidence="8">
    <location>
        <begin position="20"/>
        <end position="116"/>
    </location>
</feature>
<feature type="region of interest" description="Disordered" evidence="7">
    <location>
        <begin position="24"/>
        <end position="116"/>
    </location>
</feature>
<evidence type="ECO:0000313" key="9">
    <source>
        <dbReference type="EMBL" id="BAV96169.1"/>
    </source>
</evidence>
<dbReference type="Pfam" id="PF13627">
    <property type="entry name" value="LptM_cons"/>
    <property type="match status" value="1"/>
</dbReference>
<dbReference type="EMBL" id="AP014940">
    <property type="protein sequence ID" value="BAV96169.1"/>
    <property type="molecule type" value="Genomic_DNA"/>
</dbReference>
<evidence type="ECO:0000256" key="4">
    <source>
        <dbReference type="ARBA" id="ARBA00023139"/>
    </source>
</evidence>
<keyword evidence="5" id="KW-0998">Cell outer membrane</keyword>
<evidence type="ECO:0000256" key="3">
    <source>
        <dbReference type="ARBA" id="ARBA00023136"/>
    </source>
</evidence>
<accession>A0AAU9AF44</accession>
<organism evidence="9 10">
    <name type="scientific">Lysobacter enzymogenes</name>
    <dbReference type="NCBI Taxonomy" id="69"/>
    <lineage>
        <taxon>Bacteria</taxon>
        <taxon>Pseudomonadati</taxon>
        <taxon>Pseudomonadota</taxon>
        <taxon>Gammaproteobacteria</taxon>
        <taxon>Lysobacterales</taxon>
        <taxon>Lysobacteraceae</taxon>
        <taxon>Lysobacter</taxon>
    </lineage>
</organism>
<dbReference type="NCBIfam" id="NF047847">
    <property type="entry name" value="SS_mature_LptM"/>
    <property type="match status" value="1"/>
</dbReference>
<sequence>MNARPASFLIPVALTLALAACGNKGPLVLPTAPPPPEAPKAKPGEVPVTISNANAPPVATDPHKKSQAVPSLDKVLAPPAEGADKDKAEKDKSGQDSSGGADKPAEPVPASGQGDG</sequence>
<evidence type="ECO:0000313" key="10">
    <source>
        <dbReference type="Proteomes" id="UP000218824"/>
    </source>
</evidence>
<dbReference type="PROSITE" id="PS51257">
    <property type="entry name" value="PROKAR_LIPOPROTEIN"/>
    <property type="match status" value="1"/>
</dbReference>
<dbReference type="Proteomes" id="UP000218824">
    <property type="component" value="Chromosome"/>
</dbReference>
<evidence type="ECO:0000256" key="2">
    <source>
        <dbReference type="ARBA" id="ARBA00022729"/>
    </source>
</evidence>
<evidence type="ECO:0000256" key="5">
    <source>
        <dbReference type="ARBA" id="ARBA00023237"/>
    </source>
</evidence>
<evidence type="ECO:0000256" key="7">
    <source>
        <dbReference type="SAM" id="MobiDB-lite"/>
    </source>
</evidence>
<feature type="compositionally biased region" description="Basic and acidic residues" evidence="7">
    <location>
        <begin position="82"/>
        <end position="94"/>
    </location>
</feature>
<proteinExistence type="predicted"/>
<dbReference type="GO" id="GO:0009279">
    <property type="term" value="C:cell outer membrane"/>
    <property type="evidence" value="ECO:0007669"/>
    <property type="project" value="UniProtKB-SubCell"/>
</dbReference>
<dbReference type="InterPro" id="IPR032831">
    <property type="entry name" value="LptM_cons"/>
</dbReference>
<evidence type="ECO:0008006" key="11">
    <source>
        <dbReference type="Google" id="ProtNLM"/>
    </source>
</evidence>
<keyword evidence="2 8" id="KW-0732">Signal</keyword>
<evidence type="ECO:0000256" key="1">
    <source>
        <dbReference type="ARBA" id="ARBA00004459"/>
    </source>
</evidence>
<evidence type="ECO:0000256" key="8">
    <source>
        <dbReference type="SAM" id="SignalP"/>
    </source>
</evidence>
<feature type="signal peptide" evidence="8">
    <location>
        <begin position="1"/>
        <end position="19"/>
    </location>
</feature>
<reference evidence="9 10" key="1">
    <citation type="journal article" date="2017" name="DNA Res.">
        <title>Complete genome sequence and expression profile of the commercial lytic enzyme producer Lysobacter enzymogenes M497-1.</title>
        <authorList>
            <person name="Takami H."/>
            <person name="Toyoda A."/>
            <person name="Uchiyama I."/>
            <person name="Itoh T."/>
            <person name="Takaki Y."/>
            <person name="Arai W."/>
            <person name="Nishi S."/>
            <person name="Kawai M."/>
            <person name="Shinya K."/>
            <person name="Ikeda H."/>
        </authorList>
    </citation>
    <scope>NUCLEOTIDE SEQUENCE [LARGE SCALE GENOMIC DNA]</scope>
    <source>
        <strain evidence="9 10">M497-1</strain>
    </source>
</reference>
<gene>
    <name evidence="9" type="ORF">LEN_0682</name>
</gene>